<accession>A0A1Y6CAY5</accession>
<evidence type="ECO:0000256" key="1">
    <source>
        <dbReference type="ARBA" id="ARBA00022679"/>
    </source>
</evidence>
<feature type="compositionally biased region" description="Low complexity" evidence="3">
    <location>
        <begin position="22"/>
        <end position="31"/>
    </location>
</feature>
<feature type="region of interest" description="Disordered" evidence="3">
    <location>
        <begin position="1"/>
        <end position="53"/>
    </location>
</feature>
<feature type="domain" description="Poly-beta-hydroxybutyrate polymerase N-terminal" evidence="4">
    <location>
        <begin position="156"/>
        <end position="324"/>
    </location>
</feature>
<dbReference type="Pfam" id="PF12551">
    <property type="entry name" value="PHBC_N"/>
    <property type="match status" value="1"/>
</dbReference>
<dbReference type="PANTHER" id="PTHR36837">
    <property type="entry name" value="POLY(3-HYDROXYALKANOATE) POLYMERASE SUBUNIT PHAC"/>
    <property type="match status" value="1"/>
</dbReference>
<dbReference type="InterPro" id="IPR051321">
    <property type="entry name" value="PHA/PHB_synthase"/>
</dbReference>
<evidence type="ECO:0000256" key="3">
    <source>
        <dbReference type="SAM" id="MobiDB-lite"/>
    </source>
</evidence>
<feature type="compositionally biased region" description="Basic and acidic residues" evidence="3">
    <location>
        <begin position="1"/>
        <end position="12"/>
    </location>
</feature>
<dbReference type="SUPFAM" id="SSF53474">
    <property type="entry name" value="alpha/beta-Hydrolases"/>
    <property type="match status" value="1"/>
</dbReference>
<dbReference type="GO" id="GO:0042619">
    <property type="term" value="P:poly-hydroxybutyrate biosynthetic process"/>
    <property type="evidence" value="ECO:0007669"/>
    <property type="project" value="InterPro"/>
</dbReference>
<organism evidence="6 7">
    <name type="scientific">Tistlia consotensis USBA 355</name>
    <dbReference type="NCBI Taxonomy" id="560819"/>
    <lineage>
        <taxon>Bacteria</taxon>
        <taxon>Pseudomonadati</taxon>
        <taxon>Pseudomonadota</taxon>
        <taxon>Alphaproteobacteria</taxon>
        <taxon>Rhodospirillales</taxon>
        <taxon>Rhodovibrionaceae</taxon>
        <taxon>Tistlia</taxon>
    </lineage>
</organism>
<keyword evidence="7" id="KW-1185">Reference proteome</keyword>
<keyword evidence="1" id="KW-0808">Transferase</keyword>
<dbReference type="GO" id="GO:0016746">
    <property type="term" value="F:acyltransferase activity"/>
    <property type="evidence" value="ECO:0007669"/>
    <property type="project" value="UniProtKB-KW"/>
</dbReference>
<keyword evidence="2" id="KW-0012">Acyltransferase</keyword>
<evidence type="ECO:0000256" key="2">
    <source>
        <dbReference type="ARBA" id="ARBA00023315"/>
    </source>
</evidence>
<dbReference type="STRING" id="560819.SAMN05428998_11638"/>
<dbReference type="Gene3D" id="3.40.50.1820">
    <property type="entry name" value="alpha/beta hydrolase"/>
    <property type="match status" value="1"/>
</dbReference>
<sequence>MSDEASGDKADVKPATGRRRAAGQPAARQPGEPIEAKVHRLPKRAGAGAPLPAERLSCEERPFQPERWHLDYPADVGARNLDRVVRGGLARMTSAVSPVALAQAYGDWAMNLALSPGKRAELAEAAWKGAMALGVSAGHALAGQASEPLIEPQAHDKRFADEGWRKPPYNLLVESFLLTQQWWHNATNGVRGVSQHHEAMVSFAARQWLDVFSPSNFLPTNPVLQEATREEGGQNLLRGFGNLLEDAERQLLHKPPAGSEDFQPGKQVAVTPGEVVYRNRLIELIQYRPATETVRPEPILIVPAWIMKYYILDLSPENSFVRYLVGQGHTVFVISWRNPDAEDRDLGMEDYRRLGVMAALDAVEAICAGADGRAPKVHALGYCLGGTLLSIAVAAMAREGDERLASMTLLAAQTDFVEAGELTLFIDAGQLDWLEDLMWSQGYLDTKQMSGAFTMLRSNDLLWSRLLREYLLGQRSRKIDLMAWNGDATRMPYRMHAEYLERLFLKNQLAQGHYEVEGRPVALTDIDLPIFAVATAKDHVAPWRSVYKLRILTDTELTFLLTSGGHNAGIVTPPGHPKRIYQVSQVRDHERYVDPDRWRLETPVRQGSWWPEYLAWLDARSGEPVAPPPLGNPAKGYVPICPAPGSYVHQG</sequence>
<dbReference type="InterPro" id="IPR022211">
    <property type="entry name" value="PHBC_N"/>
</dbReference>
<proteinExistence type="predicted"/>
<dbReference type="Pfam" id="PF07167">
    <property type="entry name" value="PhaC_N"/>
    <property type="match status" value="1"/>
</dbReference>
<name>A0A1Y6CAY5_9PROT</name>
<dbReference type="PANTHER" id="PTHR36837:SF5">
    <property type="entry name" value="POLY-3-HYDROXYBUTYRATE SYNTHASE"/>
    <property type="match status" value="1"/>
</dbReference>
<reference evidence="6 7" key="1">
    <citation type="submission" date="2017-04" db="EMBL/GenBank/DDBJ databases">
        <authorList>
            <person name="Afonso C.L."/>
            <person name="Miller P.J."/>
            <person name="Scott M.A."/>
            <person name="Spackman E."/>
            <person name="Goraichik I."/>
            <person name="Dimitrov K.M."/>
            <person name="Suarez D.L."/>
            <person name="Swayne D.E."/>
        </authorList>
    </citation>
    <scope>NUCLEOTIDE SEQUENCE [LARGE SCALE GENOMIC DNA]</scope>
    <source>
        <strain evidence="6 7">USBA 355</strain>
    </source>
</reference>
<dbReference type="EMBL" id="FWZX01000016">
    <property type="protein sequence ID" value="SMF45758.1"/>
    <property type="molecule type" value="Genomic_DNA"/>
</dbReference>
<gene>
    <name evidence="6" type="ORF">SAMN05428998_11638</name>
</gene>
<feature type="domain" description="Poly-beta-hydroxybutyrate polymerase N-terminal" evidence="5">
    <location>
        <begin position="78"/>
        <end position="118"/>
    </location>
</feature>
<dbReference type="RefSeq" id="WP_085124140.1">
    <property type="nucleotide sequence ID" value="NZ_FWZX01000016.1"/>
</dbReference>
<evidence type="ECO:0000259" key="4">
    <source>
        <dbReference type="Pfam" id="PF07167"/>
    </source>
</evidence>
<dbReference type="InterPro" id="IPR029058">
    <property type="entry name" value="AB_hydrolase_fold"/>
</dbReference>
<protein>
    <submittedName>
        <fullName evidence="6">Polyhydroxyalkanoate synthase</fullName>
    </submittedName>
</protein>
<evidence type="ECO:0000313" key="6">
    <source>
        <dbReference type="EMBL" id="SMF45758.1"/>
    </source>
</evidence>
<evidence type="ECO:0000259" key="5">
    <source>
        <dbReference type="Pfam" id="PF12551"/>
    </source>
</evidence>
<dbReference type="Proteomes" id="UP000192917">
    <property type="component" value="Unassembled WGS sequence"/>
</dbReference>
<dbReference type="InterPro" id="IPR010941">
    <property type="entry name" value="PhaC_N"/>
</dbReference>
<evidence type="ECO:0000313" key="7">
    <source>
        <dbReference type="Proteomes" id="UP000192917"/>
    </source>
</evidence>
<dbReference type="AlphaFoldDB" id="A0A1Y6CAY5"/>